<dbReference type="EMBL" id="VOGC01000002">
    <property type="protein sequence ID" value="MQN01009.1"/>
    <property type="molecule type" value="Genomic_DNA"/>
</dbReference>
<dbReference type="AlphaFoldDB" id="A0A6N7IXP1"/>
<organism evidence="1 2">
    <name type="scientific">Candidatus Weimeria bifida</name>
    <dbReference type="NCBI Taxonomy" id="2599074"/>
    <lineage>
        <taxon>Bacteria</taxon>
        <taxon>Bacillati</taxon>
        <taxon>Bacillota</taxon>
        <taxon>Clostridia</taxon>
        <taxon>Lachnospirales</taxon>
        <taxon>Lachnospiraceae</taxon>
        <taxon>Candidatus Weimeria</taxon>
    </lineage>
</organism>
<sequence length="81" mass="9411">MCVRPFVDHYDYKPGKTWTADETYIKVRGVKTFVWFIMDAVSRSIIGYRASSNRSVGPCVLAMRMAFNHIKNIIPRIPFHC</sequence>
<evidence type="ECO:0000313" key="1">
    <source>
        <dbReference type="EMBL" id="MQN01009.1"/>
    </source>
</evidence>
<name>A0A6N7IXP1_9FIRM</name>
<accession>A0A6N7IXP1</accession>
<dbReference type="InterPro" id="IPR012337">
    <property type="entry name" value="RNaseH-like_sf"/>
</dbReference>
<gene>
    <name evidence="1" type="ORF">FRC54_03320</name>
</gene>
<protein>
    <submittedName>
        <fullName evidence="1">DDE-type integrase/transposase/recombinase</fullName>
    </submittedName>
</protein>
<proteinExistence type="predicted"/>
<keyword evidence="2" id="KW-1185">Reference proteome</keyword>
<evidence type="ECO:0000313" key="2">
    <source>
        <dbReference type="Proteomes" id="UP000460257"/>
    </source>
</evidence>
<reference evidence="1" key="1">
    <citation type="journal article" date="2020" name="Appl. Environ. Microbiol.">
        <title>Medium-Chain Fatty Acid Synthesis by 'Candidatus Weimeria bifida' gen. nov., sp. nov., and 'Candidatus Pseudoramibacter fermentans' sp. nov.</title>
        <authorList>
            <person name="Scarborough M.J."/>
            <person name="Myers K.S."/>
            <person name="Donohue T.J."/>
            <person name="Noguera D.R."/>
        </authorList>
    </citation>
    <scope>NUCLEOTIDE SEQUENCE</scope>
    <source>
        <strain evidence="1">LCO1.1</strain>
    </source>
</reference>
<comment type="caution">
    <text evidence="1">The sequence shown here is derived from an EMBL/GenBank/DDBJ whole genome shotgun (WGS) entry which is preliminary data.</text>
</comment>
<dbReference type="Proteomes" id="UP000460257">
    <property type="component" value="Unassembled WGS sequence"/>
</dbReference>
<dbReference type="SUPFAM" id="SSF53098">
    <property type="entry name" value="Ribonuclease H-like"/>
    <property type="match status" value="1"/>
</dbReference>